<evidence type="ECO:0000259" key="1">
    <source>
        <dbReference type="Pfam" id="PF04230"/>
    </source>
</evidence>
<protein>
    <submittedName>
        <fullName evidence="2">Polysaccharide pyruvyl transferase family protein</fullName>
    </submittedName>
</protein>
<dbReference type="AlphaFoldDB" id="A0A4Q2L1L5"/>
<dbReference type="OrthoDB" id="9771846at2"/>
<accession>A0A4Q2L1L5</accession>
<dbReference type="GO" id="GO:0016740">
    <property type="term" value="F:transferase activity"/>
    <property type="evidence" value="ECO:0007669"/>
    <property type="project" value="UniProtKB-KW"/>
</dbReference>
<evidence type="ECO:0000313" key="3">
    <source>
        <dbReference type="Proteomes" id="UP000293865"/>
    </source>
</evidence>
<gene>
    <name evidence="2" type="ORF">ESP51_06175</name>
</gene>
<name>A0A4Q2L1L5_9MICO</name>
<keyword evidence="3" id="KW-1185">Reference proteome</keyword>
<dbReference type="PANTHER" id="PTHR36836:SF1">
    <property type="entry name" value="COLANIC ACID BIOSYNTHESIS PROTEIN WCAK"/>
    <property type="match status" value="1"/>
</dbReference>
<comment type="caution">
    <text evidence="2">The sequence shown here is derived from an EMBL/GenBank/DDBJ whole genome shotgun (WGS) entry which is preliminary data.</text>
</comment>
<dbReference type="Pfam" id="PF04230">
    <property type="entry name" value="PS_pyruv_trans"/>
    <property type="match status" value="1"/>
</dbReference>
<feature type="domain" description="Polysaccharide pyruvyl transferase" evidence="1">
    <location>
        <begin position="39"/>
        <end position="316"/>
    </location>
</feature>
<proteinExistence type="predicted"/>
<reference evidence="2 3" key="1">
    <citation type="submission" date="2019-01" db="EMBL/GenBank/DDBJ databases">
        <title>Agromyces.</title>
        <authorList>
            <person name="Li J."/>
        </authorList>
    </citation>
    <scope>NUCLEOTIDE SEQUENCE [LARGE SCALE GENOMIC DNA]</scope>
    <source>
        <strain evidence="2 3">DSM 15934</strain>
    </source>
</reference>
<organism evidence="2 3">
    <name type="scientific">Agromyces albus</name>
    <dbReference type="NCBI Taxonomy" id="205332"/>
    <lineage>
        <taxon>Bacteria</taxon>
        <taxon>Bacillati</taxon>
        <taxon>Actinomycetota</taxon>
        <taxon>Actinomycetes</taxon>
        <taxon>Micrococcales</taxon>
        <taxon>Microbacteriaceae</taxon>
        <taxon>Agromyces</taxon>
    </lineage>
</organism>
<evidence type="ECO:0000313" key="2">
    <source>
        <dbReference type="EMBL" id="RXZ71954.1"/>
    </source>
</evidence>
<dbReference type="PANTHER" id="PTHR36836">
    <property type="entry name" value="COLANIC ACID BIOSYNTHESIS PROTEIN WCAK"/>
    <property type="match status" value="1"/>
</dbReference>
<dbReference type="InterPro" id="IPR007345">
    <property type="entry name" value="Polysacch_pyruvyl_Trfase"/>
</dbReference>
<sequence length="383" mass="41789">MPRRSIRSRAAGHRHRLENEVRVLVLWADEHSPNLGVRVLARGSRDLLSGVWPEAEFEFADFTARPRQVPWGRVRSLVRERVQGRFGMQRWLGEFDVVWDTRSGDSFSDMYGSHRHSVMSTVHEFAVQSGGSVVMAPQTIGTFGSITGRMLGRLSLHRSALVFARDPVSAAAAAALGRPVDAVTSDLAFAISQPEHVAVRRDVILNVSGLLWQENPHADAQAYREAVRSIIRTLLAQSRSIAILPHVLDSHDRDNDAPAVDALVEEFGADLEVVVPRDLDDARAIIAGSSALVGARMHACLNALSTGVPAVAMAYSRKFAPLFGELGWPHSVSLASDGPDVAARVLKILGERSLRPLALDAQARGRASMTAMLPALESLSFRR</sequence>
<dbReference type="EMBL" id="SDPN01000008">
    <property type="protein sequence ID" value="RXZ71954.1"/>
    <property type="molecule type" value="Genomic_DNA"/>
</dbReference>
<dbReference type="Proteomes" id="UP000293865">
    <property type="component" value="Unassembled WGS sequence"/>
</dbReference>
<keyword evidence="2" id="KW-0808">Transferase</keyword>